<keyword evidence="3" id="KW-1185">Reference proteome</keyword>
<proteinExistence type="predicted"/>
<dbReference type="PROSITE" id="PS50943">
    <property type="entry name" value="HTH_CROC1"/>
    <property type="match status" value="1"/>
</dbReference>
<evidence type="ECO:0000313" key="3">
    <source>
        <dbReference type="Proteomes" id="UP001230328"/>
    </source>
</evidence>
<comment type="caution">
    <text evidence="2">The sequence shown here is derived from an EMBL/GenBank/DDBJ whole genome shotgun (WGS) entry which is preliminary data.</text>
</comment>
<dbReference type="Gene3D" id="1.10.260.40">
    <property type="entry name" value="lambda repressor-like DNA-binding domains"/>
    <property type="match status" value="1"/>
</dbReference>
<evidence type="ECO:0000313" key="2">
    <source>
        <dbReference type="EMBL" id="MDQ1028139.1"/>
    </source>
</evidence>
<organism evidence="2 3">
    <name type="scientific">Streptomyces umbrinus</name>
    <dbReference type="NCBI Taxonomy" id="67370"/>
    <lineage>
        <taxon>Bacteria</taxon>
        <taxon>Bacillati</taxon>
        <taxon>Actinomycetota</taxon>
        <taxon>Actinomycetes</taxon>
        <taxon>Kitasatosporales</taxon>
        <taxon>Streptomycetaceae</taxon>
        <taxon>Streptomyces</taxon>
        <taxon>Streptomyces phaeochromogenes group</taxon>
    </lineage>
</organism>
<dbReference type="Proteomes" id="UP001230328">
    <property type="component" value="Unassembled WGS sequence"/>
</dbReference>
<dbReference type="InterPro" id="IPR001387">
    <property type="entry name" value="Cro/C1-type_HTH"/>
</dbReference>
<feature type="domain" description="HTH cro/C1-type" evidence="1">
    <location>
        <begin position="48"/>
        <end position="90"/>
    </location>
</feature>
<dbReference type="SUPFAM" id="SSF47413">
    <property type="entry name" value="lambda repressor-like DNA-binding domains"/>
    <property type="match status" value="1"/>
</dbReference>
<evidence type="ECO:0000259" key="1">
    <source>
        <dbReference type="PROSITE" id="PS50943"/>
    </source>
</evidence>
<protein>
    <submittedName>
        <fullName evidence="2">Transcriptional regulator with XRE-family HTH domain</fullName>
    </submittedName>
</protein>
<dbReference type="SMART" id="SM00530">
    <property type="entry name" value="HTH_XRE"/>
    <property type="match status" value="1"/>
</dbReference>
<dbReference type="InterPro" id="IPR010982">
    <property type="entry name" value="Lambda_DNA-bd_dom_sf"/>
</dbReference>
<dbReference type="Pfam" id="PF01381">
    <property type="entry name" value="HTH_3"/>
    <property type="match status" value="1"/>
</dbReference>
<sequence length="150" mass="16132">MASTSSRAGARVDHNFRAAGLDGFAGWIEGLLRARGYDIDSPRGGGRSKLADDAGVHRAAVSRLLQRQSMPDLETMRRIAAVLGVPLREMLIRSGRLTEDDLPVSDGGRPAGGEDRPWLSAEEAALRMGVPPELRELFAKVAQQFLPEGG</sequence>
<reference evidence="2 3" key="1">
    <citation type="submission" date="2023-07" db="EMBL/GenBank/DDBJ databases">
        <title>Comparative genomics of wheat-associated soil bacteria to identify genetic determinants of phenazine resistance.</title>
        <authorList>
            <person name="Mouncey N."/>
        </authorList>
    </citation>
    <scope>NUCLEOTIDE SEQUENCE [LARGE SCALE GENOMIC DNA]</scope>
    <source>
        <strain evidence="2 3">V2I4</strain>
    </source>
</reference>
<dbReference type="CDD" id="cd00093">
    <property type="entry name" value="HTH_XRE"/>
    <property type="match status" value="1"/>
</dbReference>
<dbReference type="RefSeq" id="WP_307523389.1">
    <property type="nucleotide sequence ID" value="NZ_JAUSZI010000002.1"/>
</dbReference>
<name>A0ABU0SX54_9ACTN</name>
<dbReference type="EMBL" id="JAUSZI010000002">
    <property type="protein sequence ID" value="MDQ1028139.1"/>
    <property type="molecule type" value="Genomic_DNA"/>
</dbReference>
<gene>
    <name evidence="2" type="ORF">QF035_005721</name>
</gene>
<accession>A0ABU0SX54</accession>